<accession>A0A6J6H8U8</accession>
<feature type="transmembrane region" description="Helical" evidence="1">
    <location>
        <begin position="12"/>
        <end position="30"/>
    </location>
</feature>
<dbReference type="EMBL" id="CAEZUO010000057">
    <property type="protein sequence ID" value="CAB4609977.1"/>
    <property type="molecule type" value="Genomic_DNA"/>
</dbReference>
<feature type="transmembrane region" description="Helical" evidence="1">
    <location>
        <begin position="50"/>
        <end position="71"/>
    </location>
</feature>
<evidence type="ECO:0000313" key="3">
    <source>
        <dbReference type="EMBL" id="CAB4945755.1"/>
    </source>
</evidence>
<keyword evidence="1" id="KW-1133">Transmembrane helix</keyword>
<name>A0A6J6H8U8_9ZZZZ</name>
<protein>
    <submittedName>
        <fullName evidence="2">Unannotated protein</fullName>
    </submittedName>
</protein>
<dbReference type="EMBL" id="CAFBNA010000148">
    <property type="protein sequence ID" value="CAB4945755.1"/>
    <property type="molecule type" value="Genomic_DNA"/>
</dbReference>
<proteinExistence type="predicted"/>
<keyword evidence="1" id="KW-0472">Membrane</keyword>
<reference evidence="2" key="1">
    <citation type="submission" date="2020-05" db="EMBL/GenBank/DDBJ databases">
        <authorList>
            <person name="Chiriac C."/>
            <person name="Salcher M."/>
            <person name="Ghai R."/>
            <person name="Kavagutti S V."/>
        </authorList>
    </citation>
    <scope>NUCLEOTIDE SEQUENCE</scope>
</reference>
<feature type="transmembrane region" description="Helical" evidence="1">
    <location>
        <begin position="83"/>
        <end position="103"/>
    </location>
</feature>
<dbReference type="AlphaFoldDB" id="A0A6J6H8U8"/>
<feature type="transmembrane region" description="Helical" evidence="1">
    <location>
        <begin position="115"/>
        <end position="139"/>
    </location>
</feature>
<keyword evidence="1" id="KW-0812">Transmembrane</keyword>
<organism evidence="2">
    <name type="scientific">freshwater metagenome</name>
    <dbReference type="NCBI Taxonomy" id="449393"/>
    <lineage>
        <taxon>unclassified sequences</taxon>
        <taxon>metagenomes</taxon>
        <taxon>ecological metagenomes</taxon>
    </lineage>
</organism>
<sequence>MPGGGYPHVMTLRSRIVLIAFVVWTAFVWGNRISNTLRSDESTGSKTFSTVLSLVLLAFALAVVVVVVKAWKGYIDGGGAKVLMTAAALTVVVWLVRVPMILMADHGDKDPGFKIVHVGLGVVSVVLAALVWQIGAVALRRGQGSDAMEGGRV</sequence>
<evidence type="ECO:0000256" key="1">
    <source>
        <dbReference type="SAM" id="Phobius"/>
    </source>
</evidence>
<gene>
    <name evidence="2" type="ORF">UFOPK1827_01205</name>
    <name evidence="3" type="ORF">UFOPK3708_01707</name>
</gene>
<evidence type="ECO:0000313" key="2">
    <source>
        <dbReference type="EMBL" id="CAB4609977.1"/>
    </source>
</evidence>